<evidence type="ECO:0000313" key="1">
    <source>
        <dbReference type="EMBL" id="CAH2234512.1"/>
    </source>
</evidence>
<sequence length="139" mass="15636">MTDYHVLGVLSSAQLRQWVRGKAECKLERVILAGQGHRLLAKAEALPLSQYLTNLILKCDALHAAVEKGSLLELQELLDHDHNRQKYVACYDEAGVGLLHKAVFYNYTDIVVWLVNNYSQLVHQRDSVSIVLALSHSKS</sequence>
<proteinExistence type="predicted"/>
<dbReference type="Gene3D" id="1.25.40.20">
    <property type="entry name" value="Ankyrin repeat-containing domain"/>
    <property type="match status" value="1"/>
</dbReference>
<name>A0A8S4RFP8_9NEOP</name>
<gene>
    <name evidence="1" type="primary">jg1653</name>
    <name evidence="1" type="ORF">PAEG_LOCUS12335</name>
</gene>
<dbReference type="PANTHER" id="PTHR24172:SF4">
    <property type="entry name" value="ANK_REP_REGION DOMAIN-CONTAINING PROTEIN"/>
    <property type="match status" value="1"/>
</dbReference>
<dbReference type="PANTHER" id="PTHR24172">
    <property type="entry name" value="ANK_REP_REGION DOMAIN-CONTAINING PROTEIN"/>
    <property type="match status" value="1"/>
</dbReference>
<protein>
    <submittedName>
        <fullName evidence="1">Jg1653 protein</fullName>
    </submittedName>
</protein>
<dbReference type="Proteomes" id="UP000838756">
    <property type="component" value="Unassembled WGS sequence"/>
</dbReference>
<dbReference type="EMBL" id="CAKXAJ010025064">
    <property type="protein sequence ID" value="CAH2234512.1"/>
    <property type="molecule type" value="Genomic_DNA"/>
</dbReference>
<dbReference type="SUPFAM" id="SSF48403">
    <property type="entry name" value="Ankyrin repeat"/>
    <property type="match status" value="1"/>
</dbReference>
<dbReference type="InterPro" id="IPR002110">
    <property type="entry name" value="Ankyrin_rpt"/>
</dbReference>
<organism evidence="1 2">
    <name type="scientific">Pararge aegeria aegeria</name>
    <dbReference type="NCBI Taxonomy" id="348720"/>
    <lineage>
        <taxon>Eukaryota</taxon>
        <taxon>Metazoa</taxon>
        <taxon>Ecdysozoa</taxon>
        <taxon>Arthropoda</taxon>
        <taxon>Hexapoda</taxon>
        <taxon>Insecta</taxon>
        <taxon>Pterygota</taxon>
        <taxon>Neoptera</taxon>
        <taxon>Endopterygota</taxon>
        <taxon>Lepidoptera</taxon>
        <taxon>Glossata</taxon>
        <taxon>Ditrysia</taxon>
        <taxon>Papilionoidea</taxon>
        <taxon>Nymphalidae</taxon>
        <taxon>Satyrinae</taxon>
        <taxon>Satyrini</taxon>
        <taxon>Parargina</taxon>
        <taxon>Pararge</taxon>
    </lineage>
</organism>
<dbReference type="Pfam" id="PF13637">
    <property type="entry name" value="Ank_4"/>
    <property type="match status" value="1"/>
</dbReference>
<reference evidence="1" key="1">
    <citation type="submission" date="2022-03" db="EMBL/GenBank/DDBJ databases">
        <authorList>
            <person name="Lindestad O."/>
        </authorList>
    </citation>
    <scope>NUCLEOTIDE SEQUENCE</scope>
</reference>
<dbReference type="OrthoDB" id="432281at2759"/>
<accession>A0A8S4RFP8</accession>
<evidence type="ECO:0000313" key="2">
    <source>
        <dbReference type="Proteomes" id="UP000838756"/>
    </source>
</evidence>
<keyword evidence="2" id="KW-1185">Reference proteome</keyword>
<dbReference type="InterPro" id="IPR036770">
    <property type="entry name" value="Ankyrin_rpt-contain_sf"/>
</dbReference>
<comment type="caution">
    <text evidence="1">The sequence shown here is derived from an EMBL/GenBank/DDBJ whole genome shotgun (WGS) entry which is preliminary data.</text>
</comment>
<dbReference type="AlphaFoldDB" id="A0A8S4RFP8"/>